<evidence type="ECO:0000259" key="6">
    <source>
        <dbReference type="Pfam" id="PF00082"/>
    </source>
</evidence>
<feature type="domain" description="Peptidase S8/S53" evidence="6">
    <location>
        <begin position="263"/>
        <end position="587"/>
    </location>
</feature>
<evidence type="ECO:0000313" key="8">
    <source>
        <dbReference type="Proteomes" id="UP000478090"/>
    </source>
</evidence>
<evidence type="ECO:0000313" key="7">
    <source>
        <dbReference type="EMBL" id="MYM38645.1"/>
    </source>
</evidence>
<keyword evidence="3 5" id="KW-0378">Hydrolase</keyword>
<keyword evidence="2 5" id="KW-0645">Protease</keyword>
<feature type="active site" description="Charge relay system" evidence="5">
    <location>
        <position position="270"/>
    </location>
</feature>
<gene>
    <name evidence="7" type="ORF">GTP27_04810</name>
</gene>
<dbReference type="InterPro" id="IPR023827">
    <property type="entry name" value="Peptidase_S8_Asp-AS"/>
</dbReference>
<dbReference type="CDD" id="cd04847">
    <property type="entry name" value="Peptidases_S8_Subtilisin_like_2"/>
    <property type="match status" value="1"/>
</dbReference>
<keyword evidence="4 5" id="KW-0720">Serine protease</keyword>
<dbReference type="InterPro" id="IPR036852">
    <property type="entry name" value="Peptidase_S8/S53_dom_sf"/>
</dbReference>
<dbReference type="Pfam" id="PF00082">
    <property type="entry name" value="Peptidase_S8"/>
    <property type="match status" value="1"/>
</dbReference>
<evidence type="ECO:0000256" key="5">
    <source>
        <dbReference type="PROSITE-ProRule" id="PRU01240"/>
    </source>
</evidence>
<dbReference type="PANTHER" id="PTHR43806:SF11">
    <property type="entry name" value="CEREVISIN-RELATED"/>
    <property type="match status" value="1"/>
</dbReference>
<dbReference type="RefSeq" id="WP_161038027.1">
    <property type="nucleotide sequence ID" value="NZ_WWCM01000002.1"/>
</dbReference>
<comment type="caution">
    <text evidence="7">The sequence shown here is derived from an EMBL/GenBank/DDBJ whole genome shotgun (WGS) entry which is preliminary data.</text>
</comment>
<evidence type="ECO:0000256" key="4">
    <source>
        <dbReference type="ARBA" id="ARBA00022825"/>
    </source>
</evidence>
<dbReference type="Gene3D" id="3.40.50.200">
    <property type="entry name" value="Peptidase S8/S53 domain"/>
    <property type="match status" value="1"/>
</dbReference>
<reference evidence="7 8" key="1">
    <citation type="submission" date="2019-12" db="EMBL/GenBank/DDBJ databases">
        <title>Novel species isolated from a subtropical stream in China.</title>
        <authorList>
            <person name="Lu H."/>
        </authorList>
    </citation>
    <scope>NUCLEOTIDE SEQUENCE [LARGE SCALE GENOMIC DNA]</scope>
    <source>
        <strain evidence="7 8">CY13W</strain>
    </source>
</reference>
<dbReference type="Proteomes" id="UP000478090">
    <property type="component" value="Unassembled WGS sequence"/>
</dbReference>
<dbReference type="EMBL" id="WWCM01000002">
    <property type="protein sequence ID" value="MYM38645.1"/>
    <property type="molecule type" value="Genomic_DNA"/>
</dbReference>
<dbReference type="PROSITE" id="PS51892">
    <property type="entry name" value="SUBTILASE"/>
    <property type="match status" value="1"/>
</dbReference>
<dbReference type="PANTHER" id="PTHR43806">
    <property type="entry name" value="PEPTIDASE S8"/>
    <property type="match status" value="1"/>
</dbReference>
<dbReference type="InterPro" id="IPR000209">
    <property type="entry name" value="Peptidase_S8/S53_dom"/>
</dbReference>
<dbReference type="InterPro" id="IPR050131">
    <property type="entry name" value="Peptidase_S8_subtilisin-like"/>
</dbReference>
<feature type="active site" description="Charge relay system" evidence="5">
    <location>
        <position position="538"/>
    </location>
</feature>
<comment type="similarity">
    <text evidence="1 5">Belongs to the peptidase S8 family.</text>
</comment>
<feature type="active site" description="Charge relay system" evidence="5">
    <location>
        <position position="301"/>
    </location>
</feature>
<evidence type="ECO:0000256" key="3">
    <source>
        <dbReference type="ARBA" id="ARBA00022801"/>
    </source>
</evidence>
<dbReference type="InterPro" id="IPR034074">
    <property type="entry name" value="Y4bN_pept_dom"/>
</dbReference>
<dbReference type="SUPFAM" id="SSF52743">
    <property type="entry name" value="Subtilisin-like"/>
    <property type="match status" value="1"/>
</dbReference>
<evidence type="ECO:0000256" key="1">
    <source>
        <dbReference type="ARBA" id="ARBA00011073"/>
    </source>
</evidence>
<keyword evidence="8" id="KW-1185">Reference proteome</keyword>
<name>A0ABW9VGN7_9BURK</name>
<organism evidence="7 8">
    <name type="scientific">Duganella qianjiadongensis</name>
    <dbReference type="NCBI Taxonomy" id="2692176"/>
    <lineage>
        <taxon>Bacteria</taxon>
        <taxon>Pseudomonadati</taxon>
        <taxon>Pseudomonadota</taxon>
        <taxon>Betaproteobacteria</taxon>
        <taxon>Burkholderiales</taxon>
        <taxon>Oxalobacteraceae</taxon>
        <taxon>Telluria group</taxon>
        <taxon>Duganella</taxon>
    </lineage>
</organism>
<sequence>MPNYAHLKLVRMPEQFERRLQQGFGRPYARDKGPHAAKLTTDLNNAVAIQQGRRRPEFIDPALILKVKMVGALYEPDWESLGLTVLSSDSDRTLVLFSSVDDMAALRNRFIAYAGPIPQDQKNPPFQNFVTAIDAIDVVGPDDRIGLAFRQAGIVTLDDFDPQADYLVDLELWDLGRRNLKEKALSDIGNYVAAMQGEVYEQYLGPSIALLRLKVKGIVLKTLLSIEVVATIDMPPEPDIVTAPALRLTLPQLPSLNELDENAPVIGIIDSGVNNHPLIEDILVGSIGVPETLGVADDFGHGTRVAGAAVFGDLRYQLESGTLSRGARLCSAKVVNQHGRFEDKRLVPSQMREAITTLHERFGCRIFVISLGDNKRPFSGKRVGAWAATLDELARELNVLIVVSAGNRGPRGGNQIEQAVTEYPNYLLEESNRIFEPAGAINVLTVGALAHSSGMTQEMIDDVNVHAITREREPSPFTRIGPGVGGSVKPDIVDIGGTLVFDAVTMRLRNGEEAPSAGILTLHHRPVEQLFTTGSGTSYSTPLVAFKASQLLGLLPQASANLLRALLVGAATVPPESIAALANLTESATEVVCGHGIVDLTRAAYSDDARVVLYTDDELAIDHFAVYEVPIPDIFQKEKGRRTIQVTLAYDPPVRHTREDYVGVGMSFRLIRGCNADLVFEHYRRRTKADGPFPEIAGRYDCSLKPGPRTREKSTLQTASVDFKTDIEGYGDKYFLVVRCEGGWATSIVQRQRYAVVVELSHESQIRLYQRVQVQVKA</sequence>
<accession>A0ABW9VGN7</accession>
<dbReference type="PROSITE" id="PS00136">
    <property type="entry name" value="SUBTILASE_ASP"/>
    <property type="match status" value="1"/>
</dbReference>
<protein>
    <submittedName>
        <fullName evidence="7">S8 family serine peptidase</fullName>
    </submittedName>
</protein>
<proteinExistence type="inferred from homology"/>
<evidence type="ECO:0000256" key="2">
    <source>
        <dbReference type="ARBA" id="ARBA00022670"/>
    </source>
</evidence>